<reference evidence="9" key="1">
    <citation type="submission" date="2016-10" db="EMBL/GenBank/DDBJ databases">
        <authorList>
            <person name="Varghese N."/>
            <person name="Submissions S."/>
        </authorList>
    </citation>
    <scope>NUCLEOTIDE SEQUENCE [LARGE SCALE GENOMIC DNA]</scope>
    <source>
        <strain evidence="9">DSM 22361</strain>
    </source>
</reference>
<evidence type="ECO:0000256" key="3">
    <source>
        <dbReference type="ARBA" id="ARBA00022729"/>
    </source>
</evidence>
<evidence type="ECO:0000256" key="4">
    <source>
        <dbReference type="ARBA" id="ARBA00023136"/>
    </source>
</evidence>
<comment type="similarity">
    <text evidence="2">Belongs to the SusD family.</text>
</comment>
<dbReference type="Pfam" id="PF14322">
    <property type="entry name" value="SusD-like_3"/>
    <property type="match status" value="1"/>
</dbReference>
<keyword evidence="3" id="KW-0732">Signal</keyword>
<protein>
    <submittedName>
        <fullName evidence="8">SusD family protein</fullName>
    </submittedName>
</protein>
<evidence type="ECO:0000259" key="6">
    <source>
        <dbReference type="Pfam" id="PF07980"/>
    </source>
</evidence>
<dbReference type="SUPFAM" id="SSF48452">
    <property type="entry name" value="TPR-like"/>
    <property type="match status" value="1"/>
</dbReference>
<comment type="subcellular location">
    <subcellularLocation>
        <location evidence="1">Cell outer membrane</location>
    </subcellularLocation>
</comment>
<dbReference type="AlphaFoldDB" id="A0A1H5V929"/>
<keyword evidence="5" id="KW-0998">Cell outer membrane</keyword>
<evidence type="ECO:0000256" key="1">
    <source>
        <dbReference type="ARBA" id="ARBA00004442"/>
    </source>
</evidence>
<dbReference type="EMBL" id="FNUT01000003">
    <property type="protein sequence ID" value="SEF83261.1"/>
    <property type="molecule type" value="Genomic_DNA"/>
</dbReference>
<keyword evidence="4" id="KW-0472">Membrane</keyword>
<dbReference type="PROSITE" id="PS51257">
    <property type="entry name" value="PROKAR_LIPOPROTEIN"/>
    <property type="match status" value="1"/>
</dbReference>
<dbReference type="InterPro" id="IPR011990">
    <property type="entry name" value="TPR-like_helical_dom_sf"/>
</dbReference>
<gene>
    <name evidence="8" type="ORF">SAMN05421877_10341</name>
</gene>
<evidence type="ECO:0000313" key="9">
    <source>
        <dbReference type="Proteomes" id="UP000236731"/>
    </source>
</evidence>
<dbReference type="InterPro" id="IPR033985">
    <property type="entry name" value="SusD-like_N"/>
</dbReference>
<dbReference type="InterPro" id="IPR012944">
    <property type="entry name" value="SusD_RagB_dom"/>
</dbReference>
<dbReference type="Gene3D" id="1.25.40.390">
    <property type="match status" value="1"/>
</dbReference>
<dbReference type="Pfam" id="PF07980">
    <property type="entry name" value="SusD_RagB"/>
    <property type="match status" value="1"/>
</dbReference>
<dbReference type="CDD" id="cd08977">
    <property type="entry name" value="SusD"/>
    <property type="match status" value="1"/>
</dbReference>
<dbReference type="GO" id="GO:0009279">
    <property type="term" value="C:cell outer membrane"/>
    <property type="evidence" value="ECO:0007669"/>
    <property type="project" value="UniProtKB-SubCell"/>
</dbReference>
<feature type="domain" description="SusD-like N-terminal" evidence="7">
    <location>
        <begin position="115"/>
        <end position="233"/>
    </location>
</feature>
<evidence type="ECO:0000259" key="7">
    <source>
        <dbReference type="Pfam" id="PF14322"/>
    </source>
</evidence>
<feature type="domain" description="RagB/SusD" evidence="6">
    <location>
        <begin position="372"/>
        <end position="522"/>
    </location>
</feature>
<evidence type="ECO:0000256" key="5">
    <source>
        <dbReference type="ARBA" id="ARBA00023237"/>
    </source>
</evidence>
<evidence type="ECO:0000256" key="2">
    <source>
        <dbReference type="ARBA" id="ARBA00006275"/>
    </source>
</evidence>
<organism evidence="8 9">
    <name type="scientific">Sphingobacterium lactis</name>
    <dbReference type="NCBI Taxonomy" id="797291"/>
    <lineage>
        <taxon>Bacteria</taxon>
        <taxon>Pseudomonadati</taxon>
        <taxon>Bacteroidota</taxon>
        <taxon>Sphingobacteriia</taxon>
        <taxon>Sphingobacteriales</taxon>
        <taxon>Sphingobacteriaceae</taxon>
        <taxon>Sphingobacterium</taxon>
    </lineage>
</organism>
<name>A0A1H5V929_9SPHI</name>
<sequence>MLDSKIYYLTKMKKLLYASVITLALGMTSCKKDFLETTPTDKVDAPTMLETTDGAQVAMDGIYRMLYTSGWTTGNTDQNFGIMSTKIFTSLMGEDFLQDAQGNGWFYFDYRFDVRSRYTSTTWRSYGTWNFYYTLISNANYILSAETTLKGEKAVIDNIMAQAYSIRAYAYFQLIQLFQQTYIGHQNAPGVPLYTEPTTSASQGKPRGTVEEVYTQINSDLDKAITLFAQDKALQKHKSHVDFYLANAFKANVSLVQNKWDDAVKYSTEALSKPGLEMISGADLTSGFNSISLKDVLWGAQIIADQSTVYASFFSHMDASADRYAASSRKVIYNWLYDQIPQTDARKKWWHDATDGGEPETKPYNQVKFRYADKASDLGDYIFMRAEEMQLVKAEALAHANRLTEAKTELEKLMKLRNPNYAQTLNGMKMSKDFTMGSIGLPTTLMDQILLQRRIELWGEAERIYDLQRLKMGFNRNATKSNHTSKPIWNTEEVASKEFILTIPQKEFDGNTSLDATKDQNPL</sequence>
<evidence type="ECO:0000313" key="8">
    <source>
        <dbReference type="EMBL" id="SEF83261.1"/>
    </source>
</evidence>
<keyword evidence="9" id="KW-1185">Reference proteome</keyword>
<dbReference type="Proteomes" id="UP000236731">
    <property type="component" value="Unassembled WGS sequence"/>
</dbReference>
<proteinExistence type="inferred from homology"/>
<accession>A0A1H5V929</accession>